<dbReference type="PANTHER" id="PTHR12298:SF4">
    <property type="entry name" value="PROGRAMMED CELL DEATH PROTEIN 2"/>
    <property type="match status" value="1"/>
</dbReference>
<dbReference type="SUPFAM" id="SSF144232">
    <property type="entry name" value="HIT/MYND zinc finger-like"/>
    <property type="match status" value="1"/>
</dbReference>
<dbReference type="Proteomes" id="UP000026915">
    <property type="component" value="Chromosome 5"/>
</dbReference>
<feature type="compositionally biased region" description="Acidic residues" evidence="5">
    <location>
        <begin position="21"/>
        <end position="43"/>
    </location>
</feature>
<keyword evidence="1" id="KW-0479">Metal-binding</keyword>
<dbReference type="Gramene" id="EOY09782">
    <property type="protein sequence ID" value="EOY09782"/>
    <property type="gene ID" value="TCM_025166"/>
</dbReference>
<evidence type="ECO:0000256" key="2">
    <source>
        <dbReference type="ARBA" id="ARBA00022771"/>
    </source>
</evidence>
<evidence type="ECO:0000256" key="1">
    <source>
        <dbReference type="ARBA" id="ARBA00022723"/>
    </source>
</evidence>
<dbReference type="PROSITE" id="PS01360">
    <property type="entry name" value="ZF_MYND_1"/>
    <property type="match status" value="1"/>
</dbReference>
<keyword evidence="2 4" id="KW-0863">Zinc-finger</keyword>
<dbReference type="AlphaFoldDB" id="A0A061EZF1"/>
<dbReference type="Pfam" id="PF04194">
    <property type="entry name" value="PDCD2_C"/>
    <property type="match status" value="1"/>
</dbReference>
<dbReference type="GO" id="GO:0008270">
    <property type="term" value="F:zinc ion binding"/>
    <property type="evidence" value="ECO:0007669"/>
    <property type="project" value="UniProtKB-KW"/>
</dbReference>
<evidence type="ECO:0000259" key="7">
    <source>
        <dbReference type="PROSITE" id="PS50865"/>
    </source>
</evidence>
<proteinExistence type="predicted"/>
<keyword evidence="6" id="KW-1133">Transmembrane helix</keyword>
<dbReference type="PANTHER" id="PTHR12298">
    <property type="entry name" value="PCDC2 PROGRAMMED CELL DEATH PROTEIN 2 -RELATED"/>
    <property type="match status" value="1"/>
</dbReference>
<feature type="domain" description="MYND-type" evidence="7">
    <location>
        <begin position="225"/>
        <end position="263"/>
    </location>
</feature>
<dbReference type="Gene3D" id="6.10.140.2220">
    <property type="match status" value="1"/>
</dbReference>
<evidence type="ECO:0000256" key="4">
    <source>
        <dbReference type="PROSITE-ProRule" id="PRU00134"/>
    </source>
</evidence>
<dbReference type="GO" id="GO:0005737">
    <property type="term" value="C:cytoplasm"/>
    <property type="evidence" value="ECO:0007669"/>
    <property type="project" value="InterPro"/>
</dbReference>
<feature type="compositionally biased region" description="Basic and acidic residues" evidence="5">
    <location>
        <begin position="1"/>
        <end position="15"/>
    </location>
</feature>
<protein>
    <submittedName>
        <fullName evidence="8">Zinc finger (MYND type) family protein / programmed cell death 2 C-terminal domain-containing protein, putative isoform 1</fullName>
    </submittedName>
</protein>
<keyword evidence="6" id="KW-0812">Transmembrane</keyword>
<name>A0A061EZF1_THECC</name>
<feature type="transmembrane region" description="Helical" evidence="6">
    <location>
        <begin position="193"/>
        <end position="215"/>
    </location>
</feature>
<keyword evidence="6" id="KW-0472">Membrane</keyword>
<dbReference type="InterPro" id="IPR002893">
    <property type="entry name" value="Znf_MYND"/>
</dbReference>
<dbReference type="OMA" id="TVYVFCC"/>
<sequence length="457" mass="51634">MDIDGKEDSIEELKGLRITPLDDDDDDDDEEIAVDDDEDDDEEEEEAVILGFVEKPQHSWSVLRQQFPSKAGGVPAWLDAYNLPSGMSCVCDICGQPLQFVLQVYAPLVEKDSTFHRTLFVFMCLSMKCLQRDQHEQWKRHPEKQSRSVKVFRCQLPRANTFYSNEPPKGNATDKPLTPGGRAMVELIKMERLYATAMSSLAAGFILSLIGIAFLQSLCSQAPLCNWCGTWKGDKFCSSCKIARYCSQKHQAMHWHSGHKLECQQLRLSPQSSDCNACDGGITEIRAQKVASKTLWPEYEIKNEHESDYDTEMSGDDGHTNNSLVSRNRIDDSMKSLMDNFEGDADKKSWASFQERIANSPEQVLRYCRSASSKPLWPMSGGRPSKADIARCSYCGGLLCFEFQILPQLLYYFGVKDEDHSLDWATIVVYTCEASCEGIGYKEEFAWVQLSPSTNFP</sequence>
<dbReference type="PROSITE" id="PS50865">
    <property type="entry name" value="ZF_MYND_2"/>
    <property type="match status" value="1"/>
</dbReference>
<feature type="region of interest" description="Disordered" evidence="5">
    <location>
        <begin position="1"/>
        <end position="43"/>
    </location>
</feature>
<accession>A0A061EZF1</accession>
<keyword evidence="3" id="KW-0862">Zinc</keyword>
<dbReference type="eggNOG" id="KOG2061">
    <property type="taxonomic scope" value="Eukaryota"/>
</dbReference>
<keyword evidence="9" id="KW-1185">Reference proteome</keyword>
<reference evidence="8 9" key="1">
    <citation type="journal article" date="2013" name="Genome Biol.">
        <title>The genome sequence of the most widely cultivated cacao type and its use to identify candidate genes regulating pod color.</title>
        <authorList>
            <person name="Motamayor J.C."/>
            <person name="Mockaitis K."/>
            <person name="Schmutz J."/>
            <person name="Haiminen N."/>
            <person name="Iii D.L."/>
            <person name="Cornejo O."/>
            <person name="Findley S.D."/>
            <person name="Zheng P."/>
            <person name="Utro F."/>
            <person name="Royaert S."/>
            <person name="Saski C."/>
            <person name="Jenkins J."/>
            <person name="Podicheti R."/>
            <person name="Zhao M."/>
            <person name="Scheffler B.E."/>
            <person name="Stack J.C."/>
            <person name="Feltus F.A."/>
            <person name="Mustiga G.M."/>
            <person name="Amores F."/>
            <person name="Phillips W."/>
            <person name="Marelli J.P."/>
            <person name="May G.D."/>
            <person name="Shapiro H."/>
            <person name="Ma J."/>
            <person name="Bustamante C.D."/>
            <person name="Schnell R.J."/>
            <person name="Main D."/>
            <person name="Gilbert D."/>
            <person name="Parida L."/>
            <person name="Kuhn D.N."/>
        </authorList>
    </citation>
    <scope>NUCLEOTIDE SEQUENCE [LARGE SCALE GENOMIC DNA]</scope>
    <source>
        <strain evidence="9">cv. Matina 1-6</strain>
    </source>
</reference>
<dbReference type="InParanoid" id="A0A061EZF1"/>
<dbReference type="InterPro" id="IPR007320">
    <property type="entry name" value="PDCD2_C"/>
</dbReference>
<evidence type="ECO:0000313" key="9">
    <source>
        <dbReference type="Proteomes" id="UP000026915"/>
    </source>
</evidence>
<evidence type="ECO:0000256" key="3">
    <source>
        <dbReference type="ARBA" id="ARBA00022833"/>
    </source>
</evidence>
<evidence type="ECO:0000313" key="8">
    <source>
        <dbReference type="EMBL" id="EOY09782.1"/>
    </source>
</evidence>
<evidence type="ECO:0000256" key="6">
    <source>
        <dbReference type="SAM" id="Phobius"/>
    </source>
</evidence>
<dbReference type="Pfam" id="PF01753">
    <property type="entry name" value="zf-MYND"/>
    <property type="match status" value="1"/>
</dbReference>
<gene>
    <name evidence="8" type="ORF">TCM_025166</name>
</gene>
<dbReference type="STRING" id="3641.A0A061EZF1"/>
<dbReference type="EMBL" id="CM001883">
    <property type="protein sequence ID" value="EOY09782.1"/>
    <property type="molecule type" value="Genomic_DNA"/>
</dbReference>
<organism evidence="8 9">
    <name type="scientific">Theobroma cacao</name>
    <name type="common">Cacao</name>
    <name type="synonym">Cocoa</name>
    <dbReference type="NCBI Taxonomy" id="3641"/>
    <lineage>
        <taxon>Eukaryota</taxon>
        <taxon>Viridiplantae</taxon>
        <taxon>Streptophyta</taxon>
        <taxon>Embryophyta</taxon>
        <taxon>Tracheophyta</taxon>
        <taxon>Spermatophyta</taxon>
        <taxon>Magnoliopsida</taxon>
        <taxon>eudicotyledons</taxon>
        <taxon>Gunneridae</taxon>
        <taxon>Pentapetalae</taxon>
        <taxon>rosids</taxon>
        <taxon>malvids</taxon>
        <taxon>Malvales</taxon>
        <taxon>Malvaceae</taxon>
        <taxon>Byttnerioideae</taxon>
        <taxon>Theobroma</taxon>
    </lineage>
</organism>
<evidence type="ECO:0000256" key="5">
    <source>
        <dbReference type="SAM" id="MobiDB-lite"/>
    </source>
</evidence>
<dbReference type="FunCoup" id="A0A061EZF1">
    <property type="interactions" value="2765"/>
</dbReference>